<proteinExistence type="predicted"/>
<keyword evidence="2" id="KW-1185">Reference proteome</keyword>
<dbReference type="Proteomes" id="UP000793456">
    <property type="component" value="Chromosome XXIV"/>
</dbReference>
<name>A0ACD3Q406_LARCR</name>
<dbReference type="EMBL" id="CM011697">
    <property type="protein sequence ID" value="TMS01848.1"/>
    <property type="molecule type" value="Genomic_DNA"/>
</dbReference>
<organism evidence="1 2">
    <name type="scientific">Larimichthys crocea</name>
    <name type="common">Large yellow croaker</name>
    <name type="synonym">Pseudosciaena crocea</name>
    <dbReference type="NCBI Taxonomy" id="215358"/>
    <lineage>
        <taxon>Eukaryota</taxon>
        <taxon>Metazoa</taxon>
        <taxon>Chordata</taxon>
        <taxon>Craniata</taxon>
        <taxon>Vertebrata</taxon>
        <taxon>Euteleostomi</taxon>
        <taxon>Actinopterygii</taxon>
        <taxon>Neopterygii</taxon>
        <taxon>Teleostei</taxon>
        <taxon>Neoteleostei</taxon>
        <taxon>Acanthomorphata</taxon>
        <taxon>Eupercaria</taxon>
        <taxon>Sciaenidae</taxon>
        <taxon>Larimichthys</taxon>
    </lineage>
</organism>
<reference evidence="1" key="1">
    <citation type="submission" date="2018-11" db="EMBL/GenBank/DDBJ databases">
        <title>The sequence and de novo assembly of Larimichthys crocea genome using PacBio and Hi-C technologies.</title>
        <authorList>
            <person name="Xu P."/>
            <person name="Chen B."/>
            <person name="Zhou Z."/>
            <person name="Ke Q."/>
            <person name="Wu Y."/>
            <person name="Bai H."/>
            <person name="Pu F."/>
        </authorList>
    </citation>
    <scope>NUCLEOTIDE SEQUENCE</scope>
    <source>
        <tissue evidence="1">Muscle</tissue>
    </source>
</reference>
<evidence type="ECO:0000313" key="1">
    <source>
        <dbReference type="EMBL" id="TMS01848.1"/>
    </source>
</evidence>
<protein>
    <submittedName>
        <fullName evidence="1">Uncharacterized protein</fullName>
    </submittedName>
</protein>
<sequence length="449" mass="51970">MAGDCTVKLDCSERSQRKCMSLRVLEKPSPFLTGLFLSYNTENKEQRNVELLRRTPYFDTFPPELVQKMDAKNKAYPDNTLGLLRFIRNLHEHYAKDAAQVDVMALFPDLFGCVYKFAKTQGWNSETPLKEMFQREHFTTSFVMPSTKFEEQLGVPVQESQPSDLKIVEYLTKVGNRKEVENCRNADPELISSLEKCVGDESFKQWKKEFSPELVEKLEGKKKKKPYPDDMLGLLRFIRNLYEHYAEDAAKVDLVSMFPDLFGCAYKFAKSQGWNSEPPLKEMFRTKEFPRHDFTTRAIKTATISDDLSIPVQETQQVFPEETAKYHHAHHQMAFSPELVEKLEGKKKKKPYPDDMLGLLRFIRNLYAHYPEDAAKVDLVSMFPDLFGCAYKFAKSQGWNSEPLLKEMFRTKEFPREDSTARAVKTATDSDEHLGLSVQESQHVSPEEN</sequence>
<comment type="caution">
    <text evidence="1">The sequence shown here is derived from an EMBL/GenBank/DDBJ whole genome shotgun (WGS) entry which is preliminary data.</text>
</comment>
<accession>A0ACD3Q406</accession>
<gene>
    <name evidence="1" type="ORF">E3U43_007388</name>
</gene>
<evidence type="ECO:0000313" key="2">
    <source>
        <dbReference type="Proteomes" id="UP000793456"/>
    </source>
</evidence>